<dbReference type="CDD" id="cd12916">
    <property type="entry name" value="VKOR_1"/>
    <property type="match status" value="1"/>
</dbReference>
<name>A0A1F7GFL8_9BACT</name>
<dbReference type="InterPro" id="IPR012932">
    <property type="entry name" value="VKOR"/>
</dbReference>
<dbReference type="CDD" id="cd04738">
    <property type="entry name" value="DHOD_2_like"/>
    <property type="match status" value="1"/>
</dbReference>
<dbReference type="NCBIfam" id="NF003652">
    <property type="entry name" value="PRK05286.2-5"/>
    <property type="match status" value="1"/>
</dbReference>
<feature type="transmembrane region" description="Helical" evidence="16">
    <location>
        <begin position="88"/>
        <end position="107"/>
    </location>
</feature>
<keyword evidence="10 16" id="KW-1133">Transmembrane helix</keyword>
<dbReference type="GO" id="GO:0005737">
    <property type="term" value="C:cytoplasm"/>
    <property type="evidence" value="ECO:0007669"/>
    <property type="project" value="InterPro"/>
</dbReference>
<keyword evidence="11" id="KW-0560">Oxidoreductase</keyword>
<evidence type="ECO:0000256" key="6">
    <source>
        <dbReference type="ARBA" id="ARBA00022643"/>
    </source>
</evidence>
<gene>
    <name evidence="18" type="ORF">A2866_05950</name>
</gene>
<keyword evidence="7 16" id="KW-0812">Transmembrane</keyword>
<evidence type="ECO:0000256" key="10">
    <source>
        <dbReference type="ARBA" id="ARBA00022989"/>
    </source>
</evidence>
<keyword evidence="13" id="KW-1015">Disulfide bond</keyword>
<dbReference type="GO" id="GO:0009220">
    <property type="term" value="P:pyrimidine ribonucleotide biosynthetic process"/>
    <property type="evidence" value="ECO:0007669"/>
    <property type="project" value="UniProtKB-UniRule"/>
</dbReference>
<dbReference type="Gene3D" id="1.20.1440.130">
    <property type="entry name" value="VKOR domain"/>
    <property type="match status" value="1"/>
</dbReference>
<evidence type="ECO:0000256" key="11">
    <source>
        <dbReference type="ARBA" id="ARBA00023002"/>
    </source>
</evidence>
<comment type="caution">
    <text evidence="18">The sequence shown here is derived from an EMBL/GenBank/DDBJ whole genome shotgun (WGS) entry which is preliminary data.</text>
</comment>
<evidence type="ECO:0000256" key="3">
    <source>
        <dbReference type="ARBA" id="ARBA00004725"/>
    </source>
</evidence>
<evidence type="ECO:0000256" key="13">
    <source>
        <dbReference type="ARBA" id="ARBA00023157"/>
    </source>
</evidence>
<feature type="domain" description="Vitamin K epoxide reductase" evidence="17">
    <location>
        <begin position="2"/>
        <end position="140"/>
    </location>
</feature>
<dbReference type="InterPro" id="IPR005720">
    <property type="entry name" value="Dihydroorotate_DH_cat"/>
</dbReference>
<dbReference type="SMART" id="SM00756">
    <property type="entry name" value="VKc"/>
    <property type="match status" value="1"/>
</dbReference>
<evidence type="ECO:0000256" key="5">
    <source>
        <dbReference type="ARBA" id="ARBA00022630"/>
    </source>
</evidence>
<comment type="subcellular location">
    <subcellularLocation>
        <location evidence="2">Membrane</location>
        <topology evidence="2">Multi-pass membrane protein</topology>
    </subcellularLocation>
</comment>
<dbReference type="InterPro" id="IPR050074">
    <property type="entry name" value="DHO_dehydrogenase"/>
</dbReference>
<reference evidence="18 19" key="1">
    <citation type="journal article" date="2016" name="Nat. Commun.">
        <title>Thousands of microbial genomes shed light on interconnected biogeochemical processes in an aquifer system.</title>
        <authorList>
            <person name="Anantharaman K."/>
            <person name="Brown C.T."/>
            <person name="Hug L.A."/>
            <person name="Sharon I."/>
            <person name="Castelle C.J."/>
            <person name="Probst A.J."/>
            <person name="Thomas B.C."/>
            <person name="Singh A."/>
            <person name="Wilkins M.J."/>
            <person name="Karaoz U."/>
            <person name="Brodie E.L."/>
            <person name="Williams K.H."/>
            <person name="Hubbard S.S."/>
            <person name="Banfield J.F."/>
        </authorList>
    </citation>
    <scope>NUCLEOTIDE SEQUENCE [LARGE SCALE GENOMIC DNA]</scope>
</reference>
<evidence type="ECO:0000256" key="14">
    <source>
        <dbReference type="ARBA" id="ARBA00023284"/>
    </source>
</evidence>
<protein>
    <recommendedName>
        <fullName evidence="15">Dihydroorotate dehydrogenase (quinone)</fullName>
        <ecNumber evidence="15">1.3.5.2</ecNumber>
    </recommendedName>
</protein>
<dbReference type="EC" id="1.3.5.2" evidence="15"/>
<dbReference type="PANTHER" id="PTHR48109:SF4">
    <property type="entry name" value="DIHYDROOROTATE DEHYDROGENASE (QUINONE), MITOCHONDRIAL"/>
    <property type="match status" value="1"/>
</dbReference>
<evidence type="ECO:0000259" key="17">
    <source>
        <dbReference type="SMART" id="SM00756"/>
    </source>
</evidence>
<dbReference type="Pfam" id="PF07884">
    <property type="entry name" value="VKOR"/>
    <property type="match status" value="1"/>
</dbReference>
<dbReference type="InterPro" id="IPR005719">
    <property type="entry name" value="Dihydroorotate_DH_2"/>
</dbReference>
<dbReference type="GO" id="GO:0005886">
    <property type="term" value="C:plasma membrane"/>
    <property type="evidence" value="ECO:0007669"/>
    <property type="project" value="TreeGrafter"/>
</dbReference>
<dbReference type="NCBIfam" id="TIGR01036">
    <property type="entry name" value="pyrD_sub2"/>
    <property type="match status" value="1"/>
</dbReference>
<keyword evidence="6" id="KW-0288">FMN</keyword>
<evidence type="ECO:0000313" key="18">
    <source>
        <dbReference type="EMBL" id="OGK17697.1"/>
    </source>
</evidence>
<evidence type="ECO:0000256" key="12">
    <source>
        <dbReference type="ARBA" id="ARBA00023136"/>
    </source>
</evidence>
<dbReference type="PANTHER" id="PTHR48109">
    <property type="entry name" value="DIHYDROOROTATE DEHYDROGENASE (QUINONE), MITOCHONDRIAL-RELATED"/>
    <property type="match status" value="1"/>
</dbReference>
<dbReference type="InterPro" id="IPR038354">
    <property type="entry name" value="VKOR_sf"/>
</dbReference>
<evidence type="ECO:0000256" key="2">
    <source>
        <dbReference type="ARBA" id="ARBA00004141"/>
    </source>
</evidence>
<keyword evidence="14" id="KW-0676">Redox-active center</keyword>
<keyword evidence="5" id="KW-0285">Flavoprotein</keyword>
<proteinExistence type="inferred from homology"/>
<evidence type="ECO:0000256" key="8">
    <source>
        <dbReference type="ARBA" id="ARBA00022719"/>
    </source>
</evidence>
<comment type="pathway">
    <text evidence="3">Pyrimidine metabolism; UMP biosynthesis via de novo pathway.</text>
</comment>
<dbReference type="GO" id="GO:0006207">
    <property type="term" value="P:'de novo' pyrimidine nucleobase biosynthetic process"/>
    <property type="evidence" value="ECO:0007669"/>
    <property type="project" value="UniProtKB-UniRule"/>
</dbReference>
<dbReference type="Pfam" id="PF01180">
    <property type="entry name" value="DHO_dh"/>
    <property type="match status" value="1"/>
</dbReference>
<dbReference type="Proteomes" id="UP000177026">
    <property type="component" value="Unassembled WGS sequence"/>
</dbReference>
<evidence type="ECO:0000313" key="19">
    <source>
        <dbReference type="Proteomes" id="UP000177026"/>
    </source>
</evidence>
<keyword evidence="12 16" id="KW-0472">Membrane</keyword>
<dbReference type="SUPFAM" id="SSF51395">
    <property type="entry name" value="FMN-linked oxidoreductases"/>
    <property type="match status" value="1"/>
</dbReference>
<dbReference type="AlphaFoldDB" id="A0A1F7GFL8"/>
<comment type="cofactor">
    <cofactor evidence="1">
        <name>FMN</name>
        <dbReference type="ChEBI" id="CHEBI:58210"/>
    </cofactor>
</comment>
<evidence type="ECO:0000256" key="4">
    <source>
        <dbReference type="ARBA" id="ARBA00006214"/>
    </source>
</evidence>
<accession>A0A1F7GFL8</accession>
<dbReference type="InterPro" id="IPR044698">
    <property type="entry name" value="VKOR/LTO1"/>
</dbReference>
<comment type="similarity">
    <text evidence="4">Belongs to the VKOR family.</text>
</comment>
<feature type="transmembrane region" description="Helical" evidence="16">
    <location>
        <begin position="147"/>
        <end position="167"/>
    </location>
</feature>
<dbReference type="InterPro" id="IPR013785">
    <property type="entry name" value="Aldolase_TIM"/>
</dbReference>
<evidence type="ECO:0000256" key="1">
    <source>
        <dbReference type="ARBA" id="ARBA00001917"/>
    </source>
</evidence>
<keyword evidence="9" id="KW-0665">Pyrimidine biosynthesis</keyword>
<organism evidence="18 19">
    <name type="scientific">Candidatus Roizmanbacteria bacterium RIFCSPHIGHO2_01_FULL_39_8</name>
    <dbReference type="NCBI Taxonomy" id="1802033"/>
    <lineage>
        <taxon>Bacteria</taxon>
        <taxon>Candidatus Roizmaniibacteriota</taxon>
    </lineage>
</organism>
<keyword evidence="8" id="KW-0874">Quinone</keyword>
<evidence type="ECO:0000256" key="16">
    <source>
        <dbReference type="SAM" id="Phobius"/>
    </source>
</evidence>
<feature type="transmembrane region" description="Helical" evidence="16">
    <location>
        <begin position="55"/>
        <end position="76"/>
    </location>
</feature>
<dbReference type="Gene3D" id="3.20.20.70">
    <property type="entry name" value="Aldolase class I"/>
    <property type="match status" value="1"/>
</dbReference>
<dbReference type="GO" id="GO:0106430">
    <property type="term" value="F:dihydroorotate dehydrogenase (quinone) activity"/>
    <property type="evidence" value="ECO:0007669"/>
    <property type="project" value="UniProtKB-EC"/>
</dbReference>
<evidence type="ECO:0000256" key="9">
    <source>
        <dbReference type="ARBA" id="ARBA00022975"/>
    </source>
</evidence>
<evidence type="ECO:0000256" key="7">
    <source>
        <dbReference type="ARBA" id="ARBA00022692"/>
    </source>
</evidence>
<dbReference type="EMBL" id="MFZI01000081">
    <property type="protein sequence ID" value="OGK17697.1"/>
    <property type="molecule type" value="Genomic_DNA"/>
</dbReference>
<dbReference type="GO" id="GO:0048038">
    <property type="term" value="F:quinone binding"/>
    <property type="evidence" value="ECO:0007669"/>
    <property type="project" value="UniProtKB-KW"/>
</dbReference>
<evidence type="ECO:0000256" key="15">
    <source>
        <dbReference type="NCBIfam" id="TIGR01036"/>
    </source>
</evidence>
<feature type="transmembrane region" description="Helical" evidence="16">
    <location>
        <begin position="113"/>
        <end position="140"/>
    </location>
</feature>
<sequence>MKRNILSLLTLLIFLGVLDSSYLTYEHYANFIPPCPTHAWLSLLIDCGKVLRSQYSLLFGIPVALIGLIHYSLFFINTILALFTKKKIFTYLIVIQSIAGAFASSYFMYVQFFIIGSICLYCTLSAIISFIIFALTAIFLRREKKELILLGFALFYQRMVKPILFLVDPEIIHETMLATGEIIAKIPILNRLVRRIAQVKDLFLKQKIAGITFENPVGLAAGFDYLAKLPNVSPIVGFGFQSIGTITNKPYEGNLKPRLGRLPKSQSLMVNKGFKNPGAEEIIRKLRNKTFQTPIGISIGKTNSTKINTQKEGIRDIIETFKKFERSKVKHSYYELNISCPNLFGSVTFYPPKNLRDLLTVVEKLKIKKPIFIKMPIEKTDKEFLEMLGVIAKFNIAGVIIGNLQKNRRDPALVRSEVAKFHEGNFSGKPTFKRSNELIKLAYKKYSKRLVIIGCGGIFSAEDAYAKIKLGASLVQLITGMIFQGPQLIAQINYGLIERLEKDGFTHISQAVGVET</sequence>